<evidence type="ECO:0000313" key="3">
    <source>
        <dbReference type="Proteomes" id="UP001497457"/>
    </source>
</evidence>
<keyword evidence="1" id="KW-1133">Transmembrane helix</keyword>
<organism evidence="2 3">
    <name type="scientific">Urochloa decumbens</name>
    <dbReference type="NCBI Taxonomy" id="240449"/>
    <lineage>
        <taxon>Eukaryota</taxon>
        <taxon>Viridiplantae</taxon>
        <taxon>Streptophyta</taxon>
        <taxon>Embryophyta</taxon>
        <taxon>Tracheophyta</taxon>
        <taxon>Spermatophyta</taxon>
        <taxon>Magnoliopsida</taxon>
        <taxon>Liliopsida</taxon>
        <taxon>Poales</taxon>
        <taxon>Poaceae</taxon>
        <taxon>PACMAD clade</taxon>
        <taxon>Panicoideae</taxon>
        <taxon>Panicodae</taxon>
        <taxon>Paniceae</taxon>
        <taxon>Melinidinae</taxon>
        <taxon>Urochloa</taxon>
    </lineage>
</organism>
<dbReference type="AlphaFoldDB" id="A0ABC9E8X5"/>
<reference evidence="2" key="1">
    <citation type="submission" date="2024-10" db="EMBL/GenBank/DDBJ databases">
        <authorList>
            <person name="Ryan C."/>
        </authorList>
    </citation>
    <scope>NUCLEOTIDE SEQUENCE [LARGE SCALE GENOMIC DNA]</scope>
</reference>
<sequence length="201" mass="21311">MEAAPRKHETTRGEPAAAVAGDVGGGQLGGALQPPVVIVRYLRAVALFLFWACLGGLAALLRRLIELEAVRRLEATAFFLFRGRCSGGLAALLRPLVVIFRCLRAAALFLFRGCYGGIGGALRQLIIEPGDRRLQAATFFLASGVCTVLSGTALNQPVNPEHIFAGFFLINLGAAMAILTLAGAGPGRAAAQTERFLRDFF</sequence>
<name>A0ABC9E8X5_9POAL</name>
<feature type="transmembrane region" description="Helical" evidence="1">
    <location>
        <begin position="163"/>
        <end position="185"/>
    </location>
</feature>
<gene>
    <name evidence="2" type="ORF">URODEC1_LOCUS93737</name>
</gene>
<feature type="transmembrane region" description="Helical" evidence="1">
    <location>
        <begin position="134"/>
        <end position="151"/>
    </location>
</feature>
<evidence type="ECO:0000313" key="2">
    <source>
        <dbReference type="EMBL" id="CAL5054359.1"/>
    </source>
</evidence>
<feature type="transmembrane region" description="Helical" evidence="1">
    <location>
        <begin position="98"/>
        <end position="122"/>
    </location>
</feature>
<keyword evidence="1" id="KW-0812">Transmembrane</keyword>
<feature type="transmembrane region" description="Helical" evidence="1">
    <location>
        <begin position="41"/>
        <end position="61"/>
    </location>
</feature>
<protein>
    <submittedName>
        <fullName evidence="2">Uncharacterized protein</fullName>
    </submittedName>
</protein>
<keyword evidence="3" id="KW-1185">Reference proteome</keyword>
<feature type="transmembrane region" description="Helical" evidence="1">
    <location>
        <begin position="73"/>
        <end position="92"/>
    </location>
</feature>
<keyword evidence="1" id="KW-0472">Membrane</keyword>
<dbReference type="EMBL" id="OZ075146">
    <property type="protein sequence ID" value="CAL5054359.1"/>
    <property type="molecule type" value="Genomic_DNA"/>
</dbReference>
<proteinExistence type="predicted"/>
<dbReference type="Proteomes" id="UP001497457">
    <property type="component" value="Chromosome 36b"/>
</dbReference>
<accession>A0ABC9E8X5</accession>
<evidence type="ECO:0000256" key="1">
    <source>
        <dbReference type="SAM" id="Phobius"/>
    </source>
</evidence>